<reference evidence="1" key="2">
    <citation type="journal article" date="2015" name="Fish Shellfish Immunol.">
        <title>Early steps in the European eel (Anguilla anguilla)-Vibrio vulnificus interaction in the gills: Role of the RtxA13 toxin.</title>
        <authorList>
            <person name="Callol A."/>
            <person name="Pajuelo D."/>
            <person name="Ebbesson L."/>
            <person name="Teles M."/>
            <person name="MacKenzie S."/>
            <person name="Amaro C."/>
        </authorList>
    </citation>
    <scope>NUCLEOTIDE SEQUENCE</scope>
</reference>
<dbReference type="EMBL" id="GBXM01024206">
    <property type="protein sequence ID" value="JAH84371.1"/>
    <property type="molecule type" value="Transcribed_RNA"/>
</dbReference>
<evidence type="ECO:0000313" key="1">
    <source>
        <dbReference type="EMBL" id="JAH84371.1"/>
    </source>
</evidence>
<protein>
    <submittedName>
        <fullName evidence="1">Uncharacterized protein</fullName>
    </submittedName>
</protein>
<dbReference type="AlphaFoldDB" id="A0A0E9W238"/>
<name>A0A0E9W238_ANGAN</name>
<accession>A0A0E9W238</accession>
<organism evidence="1">
    <name type="scientific">Anguilla anguilla</name>
    <name type="common">European freshwater eel</name>
    <name type="synonym">Muraena anguilla</name>
    <dbReference type="NCBI Taxonomy" id="7936"/>
    <lineage>
        <taxon>Eukaryota</taxon>
        <taxon>Metazoa</taxon>
        <taxon>Chordata</taxon>
        <taxon>Craniata</taxon>
        <taxon>Vertebrata</taxon>
        <taxon>Euteleostomi</taxon>
        <taxon>Actinopterygii</taxon>
        <taxon>Neopterygii</taxon>
        <taxon>Teleostei</taxon>
        <taxon>Anguilliformes</taxon>
        <taxon>Anguillidae</taxon>
        <taxon>Anguilla</taxon>
    </lineage>
</organism>
<reference evidence="1" key="1">
    <citation type="submission" date="2014-11" db="EMBL/GenBank/DDBJ databases">
        <authorList>
            <person name="Amaro Gonzalez C."/>
        </authorList>
    </citation>
    <scope>NUCLEOTIDE SEQUENCE</scope>
</reference>
<proteinExistence type="predicted"/>
<sequence>MLHCSWRSCGSKVASKLPSCIRMRLRSLACVYCRNTPVFPWAWSTCSQLNA</sequence>